<protein>
    <submittedName>
        <fullName evidence="3">Surface-adhesin E family protein</fullName>
    </submittedName>
</protein>
<dbReference type="RefSeq" id="WP_343493366.1">
    <property type="nucleotide sequence ID" value="NZ_JBCPYA010000009.1"/>
</dbReference>
<proteinExistence type="predicted"/>
<gene>
    <name evidence="3" type="ORF">VOI36_21295</name>
</gene>
<dbReference type="EMBL" id="JBCPYA010000009">
    <property type="protein sequence ID" value="MEN2472445.1"/>
    <property type="molecule type" value="Genomic_DNA"/>
</dbReference>
<accession>A0ABU9WK38</accession>
<evidence type="ECO:0000313" key="4">
    <source>
        <dbReference type="Proteomes" id="UP001466933"/>
    </source>
</evidence>
<comment type="caution">
    <text evidence="3">The sequence shown here is derived from an EMBL/GenBank/DDBJ whole genome shotgun (WGS) entry which is preliminary data.</text>
</comment>
<evidence type="ECO:0000259" key="2">
    <source>
        <dbReference type="Pfam" id="PF16747"/>
    </source>
</evidence>
<feature type="signal peptide" evidence="1">
    <location>
        <begin position="1"/>
        <end position="17"/>
    </location>
</feature>
<keyword evidence="4" id="KW-1185">Reference proteome</keyword>
<sequence>MVPLSMVIAGLSGSATAANWTPLPTDATLTYLPESAIRLGDHVYLAEQGPVYRMERDGVSVRDYTVQATSLMEFDCAARRERELLTDTYRNGKFLRLFESGSRSYKQAVFRSASEPSFNRARLNAICAFPLHRERLVNLGNGDGDTLLQIDTRSVRDSGTKKTVWARVDYPKTTLNPPYGAPYDSIRELITLDCSTRNAQVPIRYYFSPSGEITDATKLLDPPPPTFPIESDPLVAQVAHAVCGAPIDPEHFTWPTGGDVVRTKTKTPEMPAIEIDPISDDVRASAAAFSRALPGVARFSKATVVKTSSSPQFPPSEDAIELRPQADGTTLLRESYSMFYVDRASVGGFVQLGSRMIENTPESSGSVTEQLSAAVSAFADGATLNYRRSSRDSRQGTLVKDGETCRIGKPMEAATLNAALAGRAWPVECMADDRSRRSGYYVEALRFFLVTESESSSFGKWTTRINSVTIEQ</sequence>
<name>A0ABU9WK38_9BURK</name>
<feature type="chain" id="PRO_5046042233" evidence="1">
    <location>
        <begin position="18"/>
        <end position="472"/>
    </location>
</feature>
<keyword evidence="1" id="KW-0732">Signal</keyword>
<dbReference type="InterPro" id="IPR031939">
    <property type="entry name" value="Adhesin_E-like"/>
</dbReference>
<evidence type="ECO:0000256" key="1">
    <source>
        <dbReference type="SAM" id="SignalP"/>
    </source>
</evidence>
<evidence type="ECO:0000313" key="3">
    <source>
        <dbReference type="EMBL" id="MEN2472445.1"/>
    </source>
</evidence>
<dbReference type="Pfam" id="PF16747">
    <property type="entry name" value="Adhesin_E"/>
    <property type="match status" value="1"/>
</dbReference>
<organism evidence="3 4">
    <name type="scientific">Burkholderia theae</name>
    <dbReference type="NCBI Taxonomy" id="3143496"/>
    <lineage>
        <taxon>Bacteria</taxon>
        <taxon>Pseudomonadati</taxon>
        <taxon>Pseudomonadota</taxon>
        <taxon>Betaproteobacteria</taxon>
        <taxon>Burkholderiales</taxon>
        <taxon>Burkholderiaceae</taxon>
        <taxon>Burkholderia</taxon>
    </lineage>
</organism>
<feature type="domain" description="Surface-adhesin protein E-like" evidence="2">
    <location>
        <begin position="140"/>
        <end position="244"/>
    </location>
</feature>
<dbReference type="Proteomes" id="UP001466933">
    <property type="component" value="Unassembled WGS sequence"/>
</dbReference>
<reference evidence="3 4" key="1">
    <citation type="submission" date="2024-05" db="EMBL/GenBank/DDBJ databases">
        <title>Burkholderia sp. Nov. a novel bacteria isolated from rhizosphere soil of Camellia sinensis.</title>
        <authorList>
            <person name="Dong Y."/>
        </authorList>
    </citation>
    <scope>NUCLEOTIDE SEQUENCE [LARGE SCALE GENOMIC DNA]</scope>
    <source>
        <strain evidence="3 4">GS2Y</strain>
    </source>
</reference>